<protein>
    <submittedName>
        <fullName evidence="2">Uncharacterized protein</fullName>
    </submittedName>
</protein>
<evidence type="ECO:0000313" key="2">
    <source>
        <dbReference type="EMBL" id="MED6221720.1"/>
    </source>
</evidence>
<sequence>MQNDKVEIETNPKFCINDLNAFDDPFCIIVPSHISSAPLETRMEHSNPISNNTIELGNASSHASPSSAPASALQPVRRSTREIRKPAYLADFQRMATSSDLPKANQCVSIDNSEHFHEKFFEQQFETIEVLKQNFFEQSTILVFESAVPDSIPLILISKSSFEFINQTTTQPIHKHYNTV</sequence>
<organism evidence="2 3">
    <name type="scientific">Stylosanthes scabra</name>
    <dbReference type="NCBI Taxonomy" id="79078"/>
    <lineage>
        <taxon>Eukaryota</taxon>
        <taxon>Viridiplantae</taxon>
        <taxon>Streptophyta</taxon>
        <taxon>Embryophyta</taxon>
        <taxon>Tracheophyta</taxon>
        <taxon>Spermatophyta</taxon>
        <taxon>Magnoliopsida</taxon>
        <taxon>eudicotyledons</taxon>
        <taxon>Gunneridae</taxon>
        <taxon>Pentapetalae</taxon>
        <taxon>rosids</taxon>
        <taxon>fabids</taxon>
        <taxon>Fabales</taxon>
        <taxon>Fabaceae</taxon>
        <taxon>Papilionoideae</taxon>
        <taxon>50 kb inversion clade</taxon>
        <taxon>dalbergioids sensu lato</taxon>
        <taxon>Dalbergieae</taxon>
        <taxon>Pterocarpus clade</taxon>
        <taxon>Stylosanthes</taxon>
    </lineage>
</organism>
<proteinExistence type="predicted"/>
<comment type="caution">
    <text evidence="2">The sequence shown here is derived from an EMBL/GenBank/DDBJ whole genome shotgun (WGS) entry which is preliminary data.</text>
</comment>
<dbReference type="EMBL" id="JASCZI010272332">
    <property type="protein sequence ID" value="MED6221720.1"/>
    <property type="molecule type" value="Genomic_DNA"/>
</dbReference>
<evidence type="ECO:0000256" key="1">
    <source>
        <dbReference type="SAM" id="MobiDB-lite"/>
    </source>
</evidence>
<accession>A0ABU6ZIF3</accession>
<feature type="compositionally biased region" description="Low complexity" evidence="1">
    <location>
        <begin position="59"/>
        <end position="72"/>
    </location>
</feature>
<name>A0ABU6ZIF3_9FABA</name>
<keyword evidence="3" id="KW-1185">Reference proteome</keyword>
<reference evidence="2 3" key="1">
    <citation type="journal article" date="2023" name="Plants (Basel)">
        <title>Bridging the Gap: Combining Genomics and Transcriptomics Approaches to Understand Stylosanthes scabra, an Orphan Legume from the Brazilian Caatinga.</title>
        <authorList>
            <person name="Ferreira-Neto J.R.C."/>
            <person name="da Silva M.D."/>
            <person name="Binneck E."/>
            <person name="de Melo N.F."/>
            <person name="da Silva R.H."/>
            <person name="de Melo A.L.T.M."/>
            <person name="Pandolfi V."/>
            <person name="Bustamante F.O."/>
            <person name="Brasileiro-Vidal A.C."/>
            <person name="Benko-Iseppon A.M."/>
        </authorList>
    </citation>
    <scope>NUCLEOTIDE SEQUENCE [LARGE SCALE GENOMIC DNA]</scope>
    <source>
        <tissue evidence="2">Leaves</tissue>
    </source>
</reference>
<evidence type="ECO:0000313" key="3">
    <source>
        <dbReference type="Proteomes" id="UP001341840"/>
    </source>
</evidence>
<dbReference type="Proteomes" id="UP001341840">
    <property type="component" value="Unassembled WGS sequence"/>
</dbReference>
<feature type="region of interest" description="Disordered" evidence="1">
    <location>
        <begin position="48"/>
        <end position="77"/>
    </location>
</feature>
<gene>
    <name evidence="2" type="ORF">PIB30_057510</name>
</gene>